<dbReference type="InterPro" id="IPR036188">
    <property type="entry name" value="FAD/NAD-bd_sf"/>
</dbReference>
<dbReference type="SUPFAM" id="SSF55424">
    <property type="entry name" value="FAD/NAD-linked reductases, dimerisation (C-terminal) domain"/>
    <property type="match status" value="1"/>
</dbReference>
<reference evidence="8" key="1">
    <citation type="journal article" date="2019" name="Int. J. Syst. Evol. Microbiol.">
        <title>The Global Catalogue of Microorganisms (GCM) 10K type strain sequencing project: providing services to taxonomists for standard genome sequencing and annotation.</title>
        <authorList>
            <consortium name="The Broad Institute Genomics Platform"/>
            <consortium name="The Broad Institute Genome Sequencing Center for Infectious Disease"/>
            <person name="Wu L."/>
            <person name="Ma J."/>
        </authorList>
    </citation>
    <scope>NUCLEOTIDE SEQUENCE [LARGE SCALE GENOMIC DNA]</scope>
    <source>
        <strain evidence="8">JCM 11896</strain>
    </source>
</reference>
<evidence type="ECO:0000313" key="7">
    <source>
        <dbReference type="EMBL" id="GAA1382153.1"/>
    </source>
</evidence>
<keyword evidence="3" id="KW-0274">FAD</keyword>
<dbReference type="Pfam" id="PF07992">
    <property type="entry name" value="Pyr_redox_2"/>
    <property type="match status" value="1"/>
</dbReference>
<comment type="caution">
    <text evidence="7">The sequence shown here is derived from an EMBL/GenBank/DDBJ whole genome shotgun (WGS) entry which is preliminary data.</text>
</comment>
<feature type="domain" description="FAD/NAD(P)-binding" evidence="5">
    <location>
        <begin position="3"/>
        <end position="296"/>
    </location>
</feature>
<feature type="domain" description="Reductase C-terminal" evidence="6">
    <location>
        <begin position="318"/>
        <end position="386"/>
    </location>
</feature>
<comment type="cofactor">
    <cofactor evidence="1">
        <name>FAD</name>
        <dbReference type="ChEBI" id="CHEBI:57692"/>
    </cofactor>
</comment>
<dbReference type="EMBL" id="BAAAJK010000004">
    <property type="protein sequence ID" value="GAA1382153.1"/>
    <property type="molecule type" value="Genomic_DNA"/>
</dbReference>
<dbReference type="InterPro" id="IPR016156">
    <property type="entry name" value="FAD/NAD-linked_Rdtase_dimer_sf"/>
</dbReference>
<dbReference type="Gene3D" id="3.50.50.60">
    <property type="entry name" value="FAD/NAD(P)-binding domain"/>
    <property type="match status" value="2"/>
</dbReference>
<protein>
    <submittedName>
        <fullName evidence="7">FAD-dependent oxidoreductase</fullName>
    </submittedName>
</protein>
<dbReference type="PRINTS" id="PR00368">
    <property type="entry name" value="FADPNR"/>
</dbReference>
<organism evidence="7 8">
    <name type="scientific">Pseudonocardia kongjuensis</name>
    <dbReference type="NCBI Taxonomy" id="102227"/>
    <lineage>
        <taxon>Bacteria</taxon>
        <taxon>Bacillati</taxon>
        <taxon>Actinomycetota</taxon>
        <taxon>Actinomycetes</taxon>
        <taxon>Pseudonocardiales</taxon>
        <taxon>Pseudonocardiaceae</taxon>
        <taxon>Pseudonocardia</taxon>
    </lineage>
</organism>
<proteinExistence type="predicted"/>
<keyword evidence="8" id="KW-1185">Reference proteome</keyword>
<dbReference type="InterPro" id="IPR028202">
    <property type="entry name" value="Reductase_C"/>
</dbReference>
<evidence type="ECO:0000256" key="2">
    <source>
        <dbReference type="ARBA" id="ARBA00022630"/>
    </source>
</evidence>
<dbReference type="SUPFAM" id="SSF51905">
    <property type="entry name" value="FAD/NAD(P)-binding domain"/>
    <property type="match status" value="2"/>
</dbReference>
<evidence type="ECO:0000256" key="4">
    <source>
        <dbReference type="ARBA" id="ARBA00023002"/>
    </source>
</evidence>
<dbReference type="Pfam" id="PF14759">
    <property type="entry name" value="Reductase_C"/>
    <property type="match status" value="1"/>
</dbReference>
<evidence type="ECO:0000256" key="3">
    <source>
        <dbReference type="ARBA" id="ARBA00022827"/>
    </source>
</evidence>
<evidence type="ECO:0000313" key="8">
    <source>
        <dbReference type="Proteomes" id="UP001501414"/>
    </source>
</evidence>
<gene>
    <name evidence="7" type="ORF">GCM10009613_09420</name>
</gene>
<evidence type="ECO:0000259" key="5">
    <source>
        <dbReference type="Pfam" id="PF07992"/>
    </source>
</evidence>
<dbReference type="PANTHER" id="PTHR43557:SF2">
    <property type="entry name" value="RIESKE DOMAIN-CONTAINING PROTEIN-RELATED"/>
    <property type="match status" value="1"/>
</dbReference>
<keyword evidence="2" id="KW-0285">Flavoprotein</keyword>
<sequence length="403" mass="41738">MQTIVIVGAALAGTRAAEALRDEGFEGRVLLVGDEPGNPYDRPPLSKQYLGGEWPAEQLDLLSADDLDDLEIERLAGVAATGLDVAGHRLRLADGTGLGYDGLVIATGARPRTAPELAPGTPGVHVLRTLADSAGLAAALLPGRRLGVIGGGFIGCEVASVATGAGVEVTVFERAGVVMGQVLGERIGRRLQALQESRGVRVRTGVAVERITRGPGGLVVHGADTVVDDVLISIGAVPNVEWLDGSGLPVDGGLLCDPALFAADDVVVAGDVARLTDADGRPRRRVEHWTHAALQGETAAANLLAGRAAATPFRAVPYVWSDQYEVRVEILGEPGPADDVEPVLGDDGTAPCLYVHRRAGQPVALVGIDAQEMVLRARRELDAAGGWDASLIDRIVTPAGSAP</sequence>
<keyword evidence="4" id="KW-0560">Oxidoreductase</keyword>
<dbReference type="Gene3D" id="3.30.390.30">
    <property type="match status" value="1"/>
</dbReference>
<dbReference type="PANTHER" id="PTHR43557">
    <property type="entry name" value="APOPTOSIS-INDUCING FACTOR 1"/>
    <property type="match status" value="1"/>
</dbReference>
<evidence type="ECO:0000256" key="1">
    <source>
        <dbReference type="ARBA" id="ARBA00001974"/>
    </source>
</evidence>
<accession>A0ABP4IBC9</accession>
<dbReference type="InterPro" id="IPR023753">
    <property type="entry name" value="FAD/NAD-binding_dom"/>
</dbReference>
<dbReference type="Proteomes" id="UP001501414">
    <property type="component" value="Unassembled WGS sequence"/>
</dbReference>
<dbReference type="RefSeq" id="WP_344019326.1">
    <property type="nucleotide sequence ID" value="NZ_BAAAJK010000004.1"/>
</dbReference>
<dbReference type="InterPro" id="IPR050446">
    <property type="entry name" value="FAD-oxidoreductase/Apoptosis"/>
</dbReference>
<evidence type="ECO:0000259" key="6">
    <source>
        <dbReference type="Pfam" id="PF14759"/>
    </source>
</evidence>
<dbReference type="PRINTS" id="PR00411">
    <property type="entry name" value="PNDRDTASEI"/>
</dbReference>
<name>A0ABP4IBC9_9PSEU</name>